<accession>A0A810L5W6</accession>
<dbReference type="Pfam" id="PF13561">
    <property type="entry name" value="adh_short_C2"/>
    <property type="match status" value="1"/>
</dbReference>
<evidence type="ECO:0000256" key="2">
    <source>
        <dbReference type="ARBA" id="ARBA00023002"/>
    </source>
</evidence>
<dbReference type="FunFam" id="3.40.50.720:FF:000084">
    <property type="entry name" value="Short-chain dehydrogenase reductase"/>
    <property type="match status" value="1"/>
</dbReference>
<dbReference type="PRINTS" id="PR00081">
    <property type="entry name" value="GDHRDH"/>
</dbReference>
<dbReference type="EMBL" id="AP023354">
    <property type="protein sequence ID" value="BCJ30733.1"/>
    <property type="molecule type" value="Genomic_DNA"/>
</dbReference>
<dbReference type="SUPFAM" id="SSF51735">
    <property type="entry name" value="NAD(P)-binding Rossmann-fold domains"/>
    <property type="match status" value="1"/>
</dbReference>
<reference evidence="3" key="1">
    <citation type="submission" date="2020-08" db="EMBL/GenBank/DDBJ databases">
        <title>Whole genome shotgun sequence of Actinocatenispora sera NBRC 101916.</title>
        <authorList>
            <person name="Komaki H."/>
            <person name="Tamura T."/>
        </authorList>
    </citation>
    <scope>NUCLEOTIDE SEQUENCE</scope>
    <source>
        <strain evidence="3">NBRC 101916</strain>
    </source>
</reference>
<dbReference type="Proteomes" id="UP000680750">
    <property type="component" value="Chromosome"/>
</dbReference>
<dbReference type="RefSeq" id="WP_030447486.1">
    <property type="nucleotide sequence ID" value="NZ_AP023354.1"/>
</dbReference>
<dbReference type="InterPro" id="IPR050259">
    <property type="entry name" value="SDR"/>
</dbReference>
<dbReference type="CDD" id="cd05233">
    <property type="entry name" value="SDR_c"/>
    <property type="match status" value="1"/>
</dbReference>
<protein>
    <submittedName>
        <fullName evidence="3">Acetoacetyl-CoA reductase</fullName>
    </submittedName>
</protein>
<organism evidence="3 4">
    <name type="scientific">Actinocatenispora sera</name>
    <dbReference type="NCBI Taxonomy" id="390989"/>
    <lineage>
        <taxon>Bacteria</taxon>
        <taxon>Bacillati</taxon>
        <taxon>Actinomycetota</taxon>
        <taxon>Actinomycetes</taxon>
        <taxon>Micromonosporales</taxon>
        <taxon>Micromonosporaceae</taxon>
        <taxon>Actinocatenispora</taxon>
    </lineage>
</organism>
<dbReference type="InterPro" id="IPR002347">
    <property type="entry name" value="SDR_fam"/>
</dbReference>
<dbReference type="GO" id="GO:0016491">
    <property type="term" value="F:oxidoreductase activity"/>
    <property type="evidence" value="ECO:0007669"/>
    <property type="project" value="UniProtKB-KW"/>
</dbReference>
<dbReference type="PANTHER" id="PTHR42879">
    <property type="entry name" value="3-OXOACYL-(ACYL-CARRIER-PROTEIN) REDUCTASE"/>
    <property type="match status" value="1"/>
</dbReference>
<keyword evidence="4" id="KW-1185">Reference proteome</keyword>
<evidence type="ECO:0000313" key="4">
    <source>
        <dbReference type="Proteomes" id="UP000680750"/>
    </source>
</evidence>
<dbReference type="KEGG" id="aser:Asera_48410"/>
<keyword evidence="2" id="KW-0560">Oxidoreductase</keyword>
<dbReference type="AlphaFoldDB" id="A0A810L5W6"/>
<evidence type="ECO:0000313" key="3">
    <source>
        <dbReference type="EMBL" id="BCJ30733.1"/>
    </source>
</evidence>
<evidence type="ECO:0000256" key="1">
    <source>
        <dbReference type="ARBA" id="ARBA00006484"/>
    </source>
</evidence>
<dbReference type="InterPro" id="IPR036291">
    <property type="entry name" value="NAD(P)-bd_dom_sf"/>
</dbReference>
<dbReference type="PRINTS" id="PR00080">
    <property type="entry name" value="SDRFAMILY"/>
</dbReference>
<comment type="similarity">
    <text evidence="1">Belongs to the short-chain dehydrogenases/reductases (SDR) family.</text>
</comment>
<gene>
    <name evidence="3" type="ORF">Asera_48410</name>
</gene>
<proteinExistence type="inferred from homology"/>
<name>A0A810L5W6_9ACTN</name>
<dbReference type="Gene3D" id="3.40.50.720">
    <property type="entry name" value="NAD(P)-binding Rossmann-like Domain"/>
    <property type="match status" value="1"/>
</dbReference>
<sequence>MGTLDGRIALVTGSSRGIGAGIAAELARQGAAVAVHGRDGSAVADVVARLRESGGTALGVTGDVTRLDDIEAIRTRIEAELGPVRILVANAGGSPTPPTVLEDITEEDWRAGVDVNLLATFLTLKCFLPGMKQRREGDIVTISSAAGRRAHPRSPMAYAAAKAGIGLLTQQVAAQAGPYGIRANCVAPETIMTERNQRMIPAEQLDMLTELHPLRRLGTPDDVARAVAFLVADGADWITGTVLDVAGGAVMV</sequence>